<evidence type="ECO:0000256" key="1">
    <source>
        <dbReference type="ARBA" id="ARBA00006484"/>
    </source>
</evidence>
<dbReference type="Gene3D" id="3.40.50.720">
    <property type="entry name" value="NAD(P)-binding Rossmann-like Domain"/>
    <property type="match status" value="1"/>
</dbReference>
<dbReference type="PROSITE" id="PS00061">
    <property type="entry name" value="ADH_SHORT"/>
    <property type="match status" value="1"/>
</dbReference>
<dbReference type="Proteomes" id="UP000051950">
    <property type="component" value="Unassembled WGS sequence"/>
</dbReference>
<dbReference type="InterPro" id="IPR020904">
    <property type="entry name" value="Sc_DH/Rdtase_CS"/>
</dbReference>
<proteinExistence type="inferred from homology"/>
<evidence type="ECO:0000313" key="5">
    <source>
        <dbReference type="Proteomes" id="UP000051950"/>
    </source>
</evidence>
<dbReference type="PRINTS" id="PR00080">
    <property type="entry name" value="SDRFAMILY"/>
</dbReference>
<organism evidence="4 5">
    <name type="scientific">Pedobacter ginsenosidimutans</name>
    <dbReference type="NCBI Taxonomy" id="687842"/>
    <lineage>
        <taxon>Bacteria</taxon>
        <taxon>Pseudomonadati</taxon>
        <taxon>Bacteroidota</taxon>
        <taxon>Sphingobacteriia</taxon>
        <taxon>Sphingobacteriales</taxon>
        <taxon>Sphingobacteriaceae</taxon>
        <taxon>Pedobacter</taxon>
    </lineage>
</organism>
<dbReference type="Pfam" id="PF00106">
    <property type="entry name" value="adh_short"/>
    <property type="match status" value="1"/>
</dbReference>
<dbReference type="SUPFAM" id="SSF51735">
    <property type="entry name" value="NAD(P)-binding Rossmann-fold domains"/>
    <property type="match status" value="1"/>
</dbReference>
<dbReference type="OrthoDB" id="9808814at2"/>
<dbReference type="STRING" id="687842.ASU31_14960"/>
<evidence type="ECO:0000256" key="2">
    <source>
        <dbReference type="ARBA" id="ARBA00023002"/>
    </source>
</evidence>
<gene>
    <name evidence="4" type="ORF">ASU31_14960</name>
</gene>
<dbReference type="EMBL" id="LMZQ01000010">
    <property type="protein sequence ID" value="KRT15326.1"/>
    <property type="molecule type" value="Genomic_DNA"/>
</dbReference>
<dbReference type="PANTHER" id="PTHR44196:SF1">
    <property type="entry name" value="DEHYDROGENASE_REDUCTASE SDR FAMILY MEMBER 7B"/>
    <property type="match status" value="1"/>
</dbReference>
<sequence>MKQLTVLITGASEGLGKSFAIESAKRGLGLVLVSLPNSGLEHLANYLRVNFNSKVFCIEMDLTKNTSASEIFEKLMANKIEVNVLINNAGLGNWSWFEDKNVDFYRTQIDLNITNTVLLTRLFLNHIDKSEASYILNVGSLGGHFIVPKKQVYGATKSFIGYFTRCLQLELSGTNVHISLLSPGGINTKPELLVMNNELKGFAKATILEADYVAKAAMDGMLKGKKEIIPGFANRFLVMLDKIIPGFLKEIIIRRKLKSILTT</sequence>
<evidence type="ECO:0008006" key="6">
    <source>
        <dbReference type="Google" id="ProtNLM"/>
    </source>
</evidence>
<evidence type="ECO:0000313" key="4">
    <source>
        <dbReference type="EMBL" id="KRT15326.1"/>
    </source>
</evidence>
<name>A0A0T5VN73_9SPHI</name>
<dbReference type="InterPro" id="IPR036291">
    <property type="entry name" value="NAD(P)-bd_dom_sf"/>
</dbReference>
<keyword evidence="2" id="KW-0560">Oxidoreductase</keyword>
<evidence type="ECO:0000256" key="3">
    <source>
        <dbReference type="RuleBase" id="RU000363"/>
    </source>
</evidence>
<dbReference type="PRINTS" id="PR00081">
    <property type="entry name" value="GDHRDH"/>
</dbReference>
<comment type="similarity">
    <text evidence="1 3">Belongs to the short-chain dehydrogenases/reductases (SDR) family.</text>
</comment>
<protein>
    <recommendedName>
        <fullName evidence="6">Short-chain dehydrogenase</fullName>
    </recommendedName>
</protein>
<dbReference type="PIRSF" id="PIRSF000126">
    <property type="entry name" value="11-beta-HSD1"/>
    <property type="match status" value="1"/>
</dbReference>
<reference evidence="4 5" key="1">
    <citation type="submission" date="2015-11" db="EMBL/GenBank/DDBJ databases">
        <title>Sequence of Pedobacter ginsenosidimutans.</title>
        <authorList>
            <person name="Carson E."/>
            <person name="Keyser V."/>
            <person name="Newman J."/>
            <person name="Miller J."/>
        </authorList>
    </citation>
    <scope>NUCLEOTIDE SEQUENCE [LARGE SCALE GENOMIC DNA]</scope>
    <source>
        <strain evidence="4 5">KACC 14530</strain>
    </source>
</reference>
<dbReference type="GO" id="GO:0016491">
    <property type="term" value="F:oxidoreductase activity"/>
    <property type="evidence" value="ECO:0007669"/>
    <property type="project" value="UniProtKB-KW"/>
</dbReference>
<dbReference type="GO" id="GO:0016020">
    <property type="term" value="C:membrane"/>
    <property type="evidence" value="ECO:0007669"/>
    <property type="project" value="TreeGrafter"/>
</dbReference>
<dbReference type="PANTHER" id="PTHR44196">
    <property type="entry name" value="DEHYDROGENASE/REDUCTASE SDR FAMILY MEMBER 7B"/>
    <property type="match status" value="1"/>
</dbReference>
<dbReference type="AlphaFoldDB" id="A0A0T5VN73"/>
<accession>A0A0T5VN73</accession>
<dbReference type="InterPro" id="IPR002347">
    <property type="entry name" value="SDR_fam"/>
</dbReference>
<keyword evidence="5" id="KW-1185">Reference proteome</keyword>
<comment type="caution">
    <text evidence="4">The sequence shown here is derived from an EMBL/GenBank/DDBJ whole genome shotgun (WGS) entry which is preliminary data.</text>
</comment>
<dbReference type="RefSeq" id="WP_057933095.1">
    <property type="nucleotide sequence ID" value="NZ_LMZQ01000010.1"/>
</dbReference>